<dbReference type="KEGG" id="lll:129792202"/>
<name>A0A1B0CI51_LUTLO</name>
<evidence type="ECO:0000313" key="6">
    <source>
        <dbReference type="EnsemblMetazoa" id="LLOJ004113-PA"/>
    </source>
</evidence>
<dbReference type="AlphaFoldDB" id="A0A1B0CI51"/>
<dbReference type="GeneID" id="129792202"/>
<dbReference type="EMBL" id="GITU01002951">
    <property type="protein sequence ID" value="MBC1171654.1"/>
    <property type="molecule type" value="Transcribed_RNA"/>
</dbReference>
<keyword evidence="7" id="KW-1185">Reference proteome</keyword>
<dbReference type="EnsemblMetazoa" id="LLOJ004113-RA">
    <property type="protein sequence ID" value="LLOJ004113-PA"/>
    <property type="gene ID" value="LLOJ004113"/>
</dbReference>
<dbReference type="VEuPathDB" id="VectorBase:LLOJ004113"/>
<proteinExistence type="inferred from homology"/>
<dbReference type="PANTHER" id="PTHR21292:SF1">
    <property type="entry name" value="EXOCYST COMPLEX COMPONENT 3"/>
    <property type="match status" value="1"/>
</dbReference>
<feature type="coiled-coil region" evidence="4">
    <location>
        <begin position="35"/>
        <end position="87"/>
    </location>
</feature>
<evidence type="ECO:0000256" key="4">
    <source>
        <dbReference type="SAM" id="Coils"/>
    </source>
</evidence>
<dbReference type="Pfam" id="PF06046">
    <property type="entry name" value="Sec6"/>
    <property type="match status" value="1"/>
</dbReference>
<sequence>MDLQELEREAKELAIRDVKNMLPRSGQLEKVDQYRNRISRKKASVESQLKTAMQNQLDGVRVGLKQLESCLANIQDIKVRMKEVEDLLSTVPEINEALDPVRDENTKHSQYATAMENLKHIFTVQSSVSKTMQWIEEDKLLHAHQCLSDLENSRDDLLFELHKLPKQYVHDKITLKRYFEKVESVSQELERKIRLILNRTLNTVRKEPTVIVTALRIIEREEKSDQFAVAQQKQTGFMPPGRPKEWRKMAMDVLNKSVVQRIEGSKLEERVDNKLWLVRNLEILRQFIQEDLRVVKSLCVPCFPPHYDIFNEYVKMYHSALSKYLEDIVMQGLEGNEYVSILSWTTNTYSGKELMGHAELHVDVAKLGPLIKPELLKQMETEYLRTMERNYEDWMTKTLETEKLDWQNGAAPDEEDQEKYYHTSAPVIIFQMIDQNLQVTNTIHAELTFNALVLSVQQVVSYGRKYRVGIFEFKEAHFRDRSRAPYFTQHMITIVNNCQQMIELAHQMKQLYWPKSRTDCYEHFEELIGTFQQLRNEAASFLLEEAFLDLEVHFNELFTAKWTTSSVTVETICATLADYFSDYNHLRVINFEYVIQEAQKIVAKRYLRAMLSKRISKPRQECHVLAKKITEEANQLRSLFDETGFGAKGADSPIKIISTLGNLLTCDFEMLVLDLHTLFASYPSISEDQLMRLFYIRNDIKANEVKEKIQDAIRSRKSTVSHDKQDSIFKEIVFSDRLW</sequence>
<dbReference type="EMBL" id="AJWK01013041">
    <property type="status" value="NOT_ANNOTATED_CDS"/>
    <property type="molecule type" value="Genomic_DNA"/>
</dbReference>
<dbReference type="PANTHER" id="PTHR21292">
    <property type="entry name" value="EXOCYST COMPLEX COMPONENT SEC6-RELATED"/>
    <property type="match status" value="1"/>
</dbReference>
<keyword evidence="3" id="KW-0268">Exocytosis</keyword>
<dbReference type="InterPro" id="IPR010326">
    <property type="entry name" value="EXOC3/Sec6"/>
</dbReference>
<comment type="similarity">
    <text evidence="1">Belongs to the SEC6 family.</text>
</comment>
<reference evidence="7" key="1">
    <citation type="submission" date="2012-05" db="EMBL/GenBank/DDBJ databases">
        <title>Whole Genome Assembly of Lutzomyia longipalpis.</title>
        <authorList>
            <person name="Richards S."/>
            <person name="Qu C."/>
            <person name="Dillon R."/>
            <person name="Worley K."/>
            <person name="Scherer S."/>
            <person name="Batterton M."/>
            <person name="Taylor A."/>
            <person name="Hawes A."/>
            <person name="Hernandez B."/>
            <person name="Kovar C."/>
            <person name="Mandapat C."/>
            <person name="Pham C."/>
            <person name="Qu C."/>
            <person name="Jing C."/>
            <person name="Bess C."/>
            <person name="Bandaranaike D."/>
            <person name="Ngo D."/>
            <person name="Ongeri F."/>
            <person name="Arias F."/>
            <person name="Lara F."/>
            <person name="Weissenberger G."/>
            <person name="Kamau G."/>
            <person name="Han H."/>
            <person name="Shen H."/>
            <person name="Dinh H."/>
            <person name="Khalil I."/>
            <person name="Jones J."/>
            <person name="Shafer J."/>
            <person name="Jayaseelan J."/>
            <person name="Quiroz J."/>
            <person name="Blankenburg K."/>
            <person name="Nguyen L."/>
            <person name="Jackson L."/>
            <person name="Francisco L."/>
            <person name="Tang L.-Y."/>
            <person name="Pu L.-L."/>
            <person name="Perales L."/>
            <person name="Lorensuhewa L."/>
            <person name="Munidasa M."/>
            <person name="Coyle M."/>
            <person name="Taylor M."/>
            <person name="Puazo M."/>
            <person name="Firestine M."/>
            <person name="Scheel M."/>
            <person name="Javaid M."/>
            <person name="Wang M."/>
            <person name="Li M."/>
            <person name="Tabassum N."/>
            <person name="Saada N."/>
            <person name="Osuji N."/>
            <person name="Aqrawi P."/>
            <person name="Fu Q."/>
            <person name="Thornton R."/>
            <person name="Raj R."/>
            <person name="Goodspeed R."/>
            <person name="Mata R."/>
            <person name="Najjar R."/>
            <person name="Gubbala S."/>
            <person name="Lee S."/>
            <person name="Denson S."/>
            <person name="Patil S."/>
            <person name="Macmil S."/>
            <person name="Qi S."/>
            <person name="Matskevitch T."/>
            <person name="Palculict T."/>
            <person name="Mathew T."/>
            <person name="Vee V."/>
            <person name="Velamala V."/>
            <person name="Korchina V."/>
            <person name="Cai W."/>
            <person name="Liu W."/>
            <person name="Dai W."/>
            <person name="Zou X."/>
            <person name="Zhu Y."/>
            <person name="Zhang Y."/>
            <person name="Wu Y.-Q."/>
            <person name="Xin Y."/>
            <person name="Nazarath L."/>
            <person name="Kovar C."/>
            <person name="Han Y."/>
            <person name="Muzny D."/>
            <person name="Gibbs R."/>
        </authorList>
    </citation>
    <scope>NUCLEOTIDE SEQUENCE [LARGE SCALE GENOMIC DNA]</scope>
    <source>
        <strain evidence="7">Jacobina</strain>
    </source>
</reference>
<dbReference type="Gene3D" id="1.10.357.50">
    <property type="match status" value="1"/>
</dbReference>
<dbReference type="GO" id="GO:0051601">
    <property type="term" value="P:exocyst localization"/>
    <property type="evidence" value="ECO:0007669"/>
    <property type="project" value="TreeGrafter"/>
</dbReference>
<dbReference type="CTD" id="37142"/>
<dbReference type="GO" id="GO:0000145">
    <property type="term" value="C:exocyst"/>
    <property type="evidence" value="ECO:0007669"/>
    <property type="project" value="InterPro"/>
</dbReference>
<dbReference type="GO" id="GO:0000149">
    <property type="term" value="F:SNARE binding"/>
    <property type="evidence" value="ECO:0007669"/>
    <property type="project" value="TreeGrafter"/>
</dbReference>
<evidence type="ECO:0000256" key="3">
    <source>
        <dbReference type="ARBA" id="ARBA00022483"/>
    </source>
</evidence>
<dbReference type="FunFam" id="1.10.357.50:FF:000010">
    <property type="entry name" value="exocyst complex component 3"/>
    <property type="match status" value="1"/>
</dbReference>
<reference evidence="5" key="2">
    <citation type="journal article" date="2020" name="BMC">
        <title>Leishmania infection induces a limited differential gene expression in the sand fly midgut.</title>
        <authorList>
            <person name="Coutinho-Abreu I.V."/>
            <person name="Serafim T.D."/>
            <person name="Meneses C."/>
            <person name="Kamhawi S."/>
            <person name="Oliveira F."/>
            <person name="Valenzuela J.G."/>
        </authorList>
    </citation>
    <scope>NUCLEOTIDE SEQUENCE</scope>
    <source>
        <strain evidence="5">Jacobina</strain>
        <tissue evidence="5">Midgut</tissue>
    </source>
</reference>
<dbReference type="VEuPathDB" id="VectorBase:LLONM1_008789"/>
<protein>
    <submittedName>
        <fullName evidence="5">Putative exocyst complex subunit sec6</fullName>
    </submittedName>
</protein>
<evidence type="ECO:0000256" key="1">
    <source>
        <dbReference type="ARBA" id="ARBA00009447"/>
    </source>
</evidence>
<evidence type="ECO:0000313" key="7">
    <source>
        <dbReference type="Proteomes" id="UP000092461"/>
    </source>
</evidence>
<dbReference type="GO" id="GO:0006887">
    <property type="term" value="P:exocytosis"/>
    <property type="evidence" value="ECO:0007669"/>
    <property type="project" value="UniProtKB-KW"/>
</dbReference>
<dbReference type="RefSeq" id="XP_055686998.1">
    <property type="nucleotide sequence ID" value="XM_055831023.1"/>
</dbReference>
<keyword evidence="2" id="KW-0813">Transport</keyword>
<dbReference type="FunFam" id="1.10.357.70:FF:000001">
    <property type="entry name" value="Exocyst complex component 3"/>
    <property type="match status" value="1"/>
</dbReference>
<dbReference type="OrthoDB" id="10047020at2759"/>
<dbReference type="Proteomes" id="UP000092461">
    <property type="component" value="Unassembled WGS sequence"/>
</dbReference>
<accession>A0A1B0CI51</accession>
<dbReference type="InterPro" id="IPR042532">
    <property type="entry name" value="EXOC3/Sec6_C"/>
</dbReference>
<reference evidence="6" key="3">
    <citation type="submission" date="2020-05" db="UniProtKB">
        <authorList>
            <consortium name="EnsemblMetazoa"/>
        </authorList>
    </citation>
    <scope>IDENTIFICATION</scope>
    <source>
        <strain evidence="6">Jacobina</strain>
    </source>
</reference>
<keyword evidence="4" id="KW-0175">Coiled coil</keyword>
<organism evidence="6 7">
    <name type="scientific">Lutzomyia longipalpis</name>
    <name type="common">Sand fly</name>
    <dbReference type="NCBI Taxonomy" id="7200"/>
    <lineage>
        <taxon>Eukaryota</taxon>
        <taxon>Metazoa</taxon>
        <taxon>Ecdysozoa</taxon>
        <taxon>Arthropoda</taxon>
        <taxon>Hexapoda</taxon>
        <taxon>Insecta</taxon>
        <taxon>Pterygota</taxon>
        <taxon>Neoptera</taxon>
        <taxon>Endopterygota</taxon>
        <taxon>Diptera</taxon>
        <taxon>Nematocera</taxon>
        <taxon>Psychodoidea</taxon>
        <taxon>Psychodidae</taxon>
        <taxon>Lutzomyia</taxon>
        <taxon>Lutzomyia</taxon>
    </lineage>
</organism>
<evidence type="ECO:0000256" key="2">
    <source>
        <dbReference type="ARBA" id="ARBA00022448"/>
    </source>
</evidence>
<evidence type="ECO:0000313" key="5">
    <source>
        <dbReference type="EMBL" id="MBC1171654.1"/>
    </source>
</evidence>
<dbReference type="Gene3D" id="1.10.357.70">
    <property type="entry name" value="Exocyst complex component Sec6, C-terminal domain"/>
    <property type="match status" value="1"/>
</dbReference>